<dbReference type="EnsemblPlants" id="Pp3c10_1963V3.1">
    <property type="protein sequence ID" value="Pp3c10_1963V3.1"/>
    <property type="gene ID" value="Pp3c10_1963"/>
</dbReference>
<dbReference type="EMBL" id="ABEU02000010">
    <property type="status" value="NOT_ANNOTATED_CDS"/>
    <property type="molecule type" value="Genomic_DNA"/>
</dbReference>
<evidence type="ECO:0000313" key="1">
    <source>
        <dbReference type="EnsemblPlants" id="Pp3c10_1963V3.1"/>
    </source>
</evidence>
<dbReference type="AlphaFoldDB" id="A0A7I4A7T3"/>
<sequence length="204" mass="22698">MGVGFPGPSCLDSCSQCTCSIDTSSRDRSVHESRLFVVGYVSNTAVNLHLSHLPLPLHYCFNATYLHLHLHQSFEMLSSNVNDDTFFVPKVGMKLCVLLGDRFTVTTRWCGFLCRTVALEQSLLKLRSNRLTFHDGVVLLRRAPIEPPLQRCNAMFLHLHLHHTSTRECAEVRAVLCESCSQSIAGIAFLQSSFSGLFSGIVVV</sequence>
<proteinExistence type="predicted"/>
<dbReference type="Gramene" id="Pp3c10_1963V3.1">
    <property type="protein sequence ID" value="Pp3c10_1963V3.1"/>
    <property type="gene ID" value="Pp3c10_1963"/>
</dbReference>
<organism evidence="1 2">
    <name type="scientific">Physcomitrium patens</name>
    <name type="common">Spreading-leaved earth moss</name>
    <name type="synonym">Physcomitrella patens</name>
    <dbReference type="NCBI Taxonomy" id="3218"/>
    <lineage>
        <taxon>Eukaryota</taxon>
        <taxon>Viridiplantae</taxon>
        <taxon>Streptophyta</taxon>
        <taxon>Embryophyta</taxon>
        <taxon>Bryophyta</taxon>
        <taxon>Bryophytina</taxon>
        <taxon>Bryopsida</taxon>
        <taxon>Funariidae</taxon>
        <taxon>Funariales</taxon>
        <taxon>Funariaceae</taxon>
        <taxon>Physcomitrium</taxon>
    </lineage>
</organism>
<dbReference type="InParanoid" id="A0A7I4A7T3"/>
<accession>A0A7I4A7T3</accession>
<reference evidence="1 2" key="1">
    <citation type="journal article" date="2008" name="Science">
        <title>The Physcomitrella genome reveals evolutionary insights into the conquest of land by plants.</title>
        <authorList>
            <person name="Rensing S."/>
            <person name="Lang D."/>
            <person name="Zimmer A."/>
            <person name="Terry A."/>
            <person name="Salamov A."/>
            <person name="Shapiro H."/>
            <person name="Nishiyama T."/>
            <person name="Perroud P.-F."/>
            <person name="Lindquist E."/>
            <person name="Kamisugi Y."/>
            <person name="Tanahashi T."/>
            <person name="Sakakibara K."/>
            <person name="Fujita T."/>
            <person name="Oishi K."/>
            <person name="Shin-I T."/>
            <person name="Kuroki Y."/>
            <person name="Toyoda A."/>
            <person name="Suzuki Y."/>
            <person name="Hashimoto A."/>
            <person name="Yamaguchi K."/>
            <person name="Sugano A."/>
            <person name="Kohara Y."/>
            <person name="Fujiyama A."/>
            <person name="Anterola A."/>
            <person name="Aoki S."/>
            <person name="Ashton N."/>
            <person name="Barbazuk W.B."/>
            <person name="Barker E."/>
            <person name="Bennetzen J."/>
            <person name="Bezanilla M."/>
            <person name="Blankenship R."/>
            <person name="Cho S.H."/>
            <person name="Dutcher S."/>
            <person name="Estelle M."/>
            <person name="Fawcett J.A."/>
            <person name="Gundlach H."/>
            <person name="Hanada K."/>
            <person name="Heyl A."/>
            <person name="Hicks K.A."/>
            <person name="Hugh J."/>
            <person name="Lohr M."/>
            <person name="Mayer K."/>
            <person name="Melkozernov A."/>
            <person name="Murata T."/>
            <person name="Nelson D."/>
            <person name="Pils B."/>
            <person name="Prigge M."/>
            <person name="Reiss B."/>
            <person name="Renner T."/>
            <person name="Rombauts S."/>
            <person name="Rushton P."/>
            <person name="Sanderfoot A."/>
            <person name="Schween G."/>
            <person name="Shiu S.-H."/>
            <person name="Stueber K."/>
            <person name="Theodoulou F.L."/>
            <person name="Tu H."/>
            <person name="Van de Peer Y."/>
            <person name="Verrier P.J."/>
            <person name="Waters E."/>
            <person name="Wood A."/>
            <person name="Yang L."/>
            <person name="Cove D."/>
            <person name="Cuming A."/>
            <person name="Hasebe M."/>
            <person name="Lucas S."/>
            <person name="Mishler D.B."/>
            <person name="Reski R."/>
            <person name="Grigoriev I."/>
            <person name="Quatrano R.S."/>
            <person name="Boore J.L."/>
        </authorList>
    </citation>
    <scope>NUCLEOTIDE SEQUENCE [LARGE SCALE GENOMIC DNA]</scope>
    <source>
        <strain evidence="1 2">cv. Gransden 2004</strain>
    </source>
</reference>
<keyword evidence="2" id="KW-1185">Reference proteome</keyword>
<dbReference type="Proteomes" id="UP000006727">
    <property type="component" value="Chromosome 10"/>
</dbReference>
<reference evidence="1 2" key="2">
    <citation type="journal article" date="2018" name="Plant J.">
        <title>The Physcomitrella patens chromosome-scale assembly reveals moss genome structure and evolution.</title>
        <authorList>
            <person name="Lang D."/>
            <person name="Ullrich K.K."/>
            <person name="Murat F."/>
            <person name="Fuchs J."/>
            <person name="Jenkins J."/>
            <person name="Haas F.B."/>
            <person name="Piednoel M."/>
            <person name="Gundlach H."/>
            <person name="Van Bel M."/>
            <person name="Meyberg R."/>
            <person name="Vives C."/>
            <person name="Morata J."/>
            <person name="Symeonidi A."/>
            <person name="Hiss M."/>
            <person name="Muchero W."/>
            <person name="Kamisugi Y."/>
            <person name="Saleh O."/>
            <person name="Blanc G."/>
            <person name="Decker E.L."/>
            <person name="van Gessel N."/>
            <person name="Grimwood J."/>
            <person name="Hayes R.D."/>
            <person name="Graham S.W."/>
            <person name="Gunter L.E."/>
            <person name="McDaniel S.F."/>
            <person name="Hoernstein S.N.W."/>
            <person name="Larsson A."/>
            <person name="Li F.W."/>
            <person name="Perroud P.F."/>
            <person name="Phillips J."/>
            <person name="Ranjan P."/>
            <person name="Rokshar D.S."/>
            <person name="Rothfels C.J."/>
            <person name="Schneider L."/>
            <person name="Shu S."/>
            <person name="Stevenson D.W."/>
            <person name="Thummler F."/>
            <person name="Tillich M."/>
            <person name="Villarreal Aguilar J.C."/>
            <person name="Widiez T."/>
            <person name="Wong G.K."/>
            <person name="Wymore A."/>
            <person name="Zhang Y."/>
            <person name="Zimmer A.D."/>
            <person name="Quatrano R.S."/>
            <person name="Mayer K.F.X."/>
            <person name="Goodstein D."/>
            <person name="Casacuberta J.M."/>
            <person name="Vandepoele K."/>
            <person name="Reski R."/>
            <person name="Cuming A.C."/>
            <person name="Tuskan G.A."/>
            <person name="Maumus F."/>
            <person name="Salse J."/>
            <person name="Schmutz J."/>
            <person name="Rensing S.A."/>
        </authorList>
    </citation>
    <scope>NUCLEOTIDE SEQUENCE [LARGE SCALE GENOMIC DNA]</scope>
    <source>
        <strain evidence="1 2">cv. Gransden 2004</strain>
    </source>
</reference>
<name>A0A7I4A7T3_PHYPA</name>
<evidence type="ECO:0000313" key="2">
    <source>
        <dbReference type="Proteomes" id="UP000006727"/>
    </source>
</evidence>
<protein>
    <submittedName>
        <fullName evidence="1">Uncharacterized protein</fullName>
    </submittedName>
</protein>
<reference evidence="1" key="3">
    <citation type="submission" date="2020-12" db="UniProtKB">
        <authorList>
            <consortium name="EnsemblPlants"/>
        </authorList>
    </citation>
    <scope>IDENTIFICATION</scope>
</reference>